<dbReference type="GeneID" id="110570449"/>
<dbReference type="CTD" id="146722"/>
<evidence type="ECO:0000256" key="1">
    <source>
        <dbReference type="ARBA" id="ARBA00004370"/>
    </source>
</evidence>
<evidence type="ECO:0000313" key="11">
    <source>
        <dbReference type="RefSeq" id="XP_021534151.1"/>
    </source>
</evidence>
<accession>A0A2Y9G555</accession>
<feature type="domain" description="Immunoglobulin" evidence="9">
    <location>
        <begin position="22"/>
        <end position="121"/>
    </location>
</feature>
<dbReference type="FunFam" id="2.60.40.10:FF:000370">
    <property type="entry name" value="CMRF35-like molecule 1"/>
    <property type="match status" value="1"/>
</dbReference>
<dbReference type="RefSeq" id="XP_021534151.1">
    <property type="nucleotide sequence ID" value="XM_021678476.1"/>
</dbReference>
<dbReference type="InParanoid" id="A0A2Y9G555"/>
<evidence type="ECO:0000256" key="5">
    <source>
        <dbReference type="ARBA" id="ARBA00023157"/>
    </source>
</evidence>
<dbReference type="InterPro" id="IPR013783">
    <property type="entry name" value="Ig-like_fold"/>
</dbReference>
<feature type="transmembrane region" description="Helical" evidence="7">
    <location>
        <begin position="166"/>
        <end position="187"/>
    </location>
</feature>
<dbReference type="Proteomes" id="UP000248481">
    <property type="component" value="Chromosome 15"/>
</dbReference>
<feature type="region of interest" description="Disordered" evidence="6">
    <location>
        <begin position="124"/>
        <end position="158"/>
    </location>
</feature>
<keyword evidence="5" id="KW-1015">Disulfide bond</keyword>
<evidence type="ECO:0000256" key="3">
    <source>
        <dbReference type="ARBA" id="ARBA00022729"/>
    </source>
</evidence>
<dbReference type="Gene3D" id="2.60.40.10">
    <property type="entry name" value="Immunoglobulins"/>
    <property type="match status" value="1"/>
</dbReference>
<evidence type="ECO:0000256" key="4">
    <source>
        <dbReference type="ARBA" id="ARBA00023136"/>
    </source>
</evidence>
<feature type="compositionally biased region" description="Low complexity" evidence="6">
    <location>
        <begin position="124"/>
        <end position="145"/>
    </location>
</feature>
<reference evidence="11" key="1">
    <citation type="submission" date="2025-08" db="UniProtKB">
        <authorList>
            <consortium name="RefSeq"/>
        </authorList>
    </citation>
    <scope>IDENTIFICATION</scope>
    <source>
        <tissue evidence="11">Blood</tissue>
    </source>
</reference>
<dbReference type="PANTHER" id="PTHR11860:SF114">
    <property type="entry name" value="IMMUNOGLOBULIN V-SET DOMAIN-CONTAINING PROTEIN"/>
    <property type="match status" value="1"/>
</dbReference>
<evidence type="ECO:0000256" key="7">
    <source>
        <dbReference type="SAM" id="Phobius"/>
    </source>
</evidence>
<keyword evidence="4 7" id="KW-0472">Membrane</keyword>
<keyword evidence="10" id="KW-1185">Reference proteome</keyword>
<gene>
    <name evidence="11" type="primary">CD300LF</name>
</gene>
<dbReference type="GO" id="GO:0004888">
    <property type="term" value="F:transmembrane signaling receptor activity"/>
    <property type="evidence" value="ECO:0007669"/>
    <property type="project" value="TreeGrafter"/>
</dbReference>
<dbReference type="InterPro" id="IPR036179">
    <property type="entry name" value="Ig-like_dom_sf"/>
</dbReference>
<dbReference type="CDD" id="cd05716">
    <property type="entry name" value="IgV_pIgR_like"/>
    <property type="match status" value="1"/>
</dbReference>
<feature type="signal peptide" evidence="8">
    <location>
        <begin position="1"/>
        <end position="17"/>
    </location>
</feature>
<dbReference type="STRING" id="29088.A0A2Y9G555"/>
<evidence type="ECO:0000313" key="10">
    <source>
        <dbReference type="Proteomes" id="UP000248481"/>
    </source>
</evidence>
<keyword evidence="2 7" id="KW-0812">Transmembrane</keyword>
<evidence type="ECO:0000256" key="6">
    <source>
        <dbReference type="SAM" id="MobiDB-lite"/>
    </source>
</evidence>
<dbReference type="AlphaFoldDB" id="A0A2Y9G555"/>
<proteinExistence type="predicted"/>
<organism evidence="10 11">
    <name type="scientific">Neomonachus schauinslandi</name>
    <name type="common">Hawaiian monk seal</name>
    <name type="synonym">Monachus schauinslandi</name>
    <dbReference type="NCBI Taxonomy" id="29088"/>
    <lineage>
        <taxon>Eukaryota</taxon>
        <taxon>Metazoa</taxon>
        <taxon>Chordata</taxon>
        <taxon>Craniata</taxon>
        <taxon>Vertebrata</taxon>
        <taxon>Euteleostomi</taxon>
        <taxon>Mammalia</taxon>
        <taxon>Eutheria</taxon>
        <taxon>Laurasiatheria</taxon>
        <taxon>Carnivora</taxon>
        <taxon>Caniformia</taxon>
        <taxon>Pinnipedia</taxon>
        <taxon>Phocidae</taxon>
        <taxon>Monachinae</taxon>
        <taxon>Monachini</taxon>
        <taxon>Neomonachus</taxon>
    </lineage>
</organism>
<dbReference type="SUPFAM" id="SSF48726">
    <property type="entry name" value="Immunoglobulin"/>
    <property type="match status" value="1"/>
</dbReference>
<dbReference type="InterPro" id="IPR050671">
    <property type="entry name" value="CD300_family_receptors"/>
</dbReference>
<dbReference type="PANTHER" id="PTHR11860">
    <property type="entry name" value="POLYMERIC-IMMUNOGLOBULIN RECEPTOR"/>
    <property type="match status" value="1"/>
</dbReference>
<dbReference type="InterPro" id="IPR013106">
    <property type="entry name" value="Ig_V-set"/>
</dbReference>
<dbReference type="GO" id="GO:0005886">
    <property type="term" value="C:plasma membrane"/>
    <property type="evidence" value="ECO:0007669"/>
    <property type="project" value="TreeGrafter"/>
</dbReference>
<evidence type="ECO:0000256" key="2">
    <source>
        <dbReference type="ARBA" id="ARBA00022692"/>
    </source>
</evidence>
<comment type="subcellular location">
    <subcellularLocation>
        <location evidence="1">Membrane</location>
    </subcellularLocation>
</comment>
<keyword evidence="3 8" id="KW-0732">Signal</keyword>
<name>A0A2Y9G555_NEOSC</name>
<dbReference type="KEGG" id="nsu:110570449"/>
<feature type="chain" id="PRO_5016164011" evidence="8">
    <location>
        <begin position="18"/>
        <end position="303"/>
    </location>
</feature>
<dbReference type="SMART" id="SM00409">
    <property type="entry name" value="IG"/>
    <property type="match status" value="1"/>
</dbReference>
<evidence type="ECO:0000256" key="8">
    <source>
        <dbReference type="SAM" id="SignalP"/>
    </source>
</evidence>
<protein>
    <submittedName>
        <fullName evidence="11">CMRF35-like molecule 1</fullName>
    </submittedName>
</protein>
<sequence length="303" mass="33397">MNLLLLFLLFQCAGSSALVAVSKAVSGPVRGSLTVQCRYEPGWETYSKWWCRGAQWKDCHILVQTDGSERDKKGDRVSIKDNHKLRTFTVTMEELRWSDTDTYWCGIERVGPDLGVQVKVTTDPAPTTVSSTTTSTTMSAAPAETKGPPTVSHPSNGSANSMKLSILSPLILAVLLLLLVTASLLALRRMKQQKRAAGISPEQVVQPPEGDLCYANLALEPTSTSHNSSQKKACTKSSSALDDQQEVEYVTMAALLKEDISYMALSWEALNEESTYYNMNYHVAHVPSRSHEESTEYSSIRRS</sequence>
<keyword evidence="7" id="KW-1133">Transmembrane helix</keyword>
<evidence type="ECO:0000259" key="9">
    <source>
        <dbReference type="SMART" id="SM00409"/>
    </source>
</evidence>
<dbReference type="InterPro" id="IPR003599">
    <property type="entry name" value="Ig_sub"/>
</dbReference>
<dbReference type="Pfam" id="PF07686">
    <property type="entry name" value="V-set"/>
    <property type="match status" value="1"/>
</dbReference>
<dbReference type="Pfam" id="PF15330">
    <property type="entry name" value="SIT"/>
    <property type="match status" value="1"/>
</dbReference>